<accession>A0A1E5L1G2</accession>
<organism evidence="1 2">
    <name type="scientific">Enterococcus rivorum</name>
    <dbReference type="NCBI Taxonomy" id="762845"/>
    <lineage>
        <taxon>Bacteria</taxon>
        <taxon>Bacillati</taxon>
        <taxon>Bacillota</taxon>
        <taxon>Bacilli</taxon>
        <taxon>Lactobacillales</taxon>
        <taxon>Enterococcaceae</taxon>
        <taxon>Enterococcus</taxon>
    </lineage>
</organism>
<gene>
    <name evidence="1" type="ORF">BCR26_00420</name>
</gene>
<reference evidence="1 2" key="1">
    <citation type="submission" date="2016-09" db="EMBL/GenBank/DDBJ databases">
        <authorList>
            <person name="Capua I."/>
            <person name="De Benedictis P."/>
            <person name="Joannis T."/>
            <person name="Lombin L.H."/>
            <person name="Cattoli G."/>
        </authorList>
    </citation>
    <scope>NUCLEOTIDE SEQUENCE [LARGE SCALE GENOMIC DNA]</scope>
    <source>
        <strain evidence="1 2">LMG 25899</strain>
    </source>
</reference>
<evidence type="ECO:0000313" key="2">
    <source>
        <dbReference type="Proteomes" id="UP000095256"/>
    </source>
</evidence>
<protein>
    <recommendedName>
        <fullName evidence="3">WXG100 family type VII secretion target</fullName>
    </recommendedName>
</protein>
<proteinExistence type="predicted"/>
<dbReference type="RefSeq" id="WP_069696983.1">
    <property type="nucleotide sequence ID" value="NZ_JAGGMA010000011.1"/>
</dbReference>
<dbReference type="InterPro" id="IPR036689">
    <property type="entry name" value="ESAT-6-like_sf"/>
</dbReference>
<dbReference type="Proteomes" id="UP000095256">
    <property type="component" value="Unassembled WGS sequence"/>
</dbReference>
<comment type="caution">
    <text evidence="1">The sequence shown here is derived from an EMBL/GenBank/DDBJ whole genome shotgun (WGS) entry which is preliminary data.</text>
</comment>
<dbReference type="OrthoDB" id="2186054at2"/>
<dbReference type="EMBL" id="MIEK01000001">
    <property type="protein sequence ID" value="OEH83972.1"/>
    <property type="molecule type" value="Genomic_DNA"/>
</dbReference>
<dbReference type="STRING" id="762845.BCR26_00420"/>
<evidence type="ECO:0008006" key="3">
    <source>
        <dbReference type="Google" id="ProtNLM"/>
    </source>
</evidence>
<keyword evidence="2" id="KW-1185">Reference proteome</keyword>
<dbReference type="SUPFAM" id="SSF140453">
    <property type="entry name" value="EsxAB dimer-like"/>
    <property type="match status" value="1"/>
</dbReference>
<evidence type="ECO:0000313" key="1">
    <source>
        <dbReference type="EMBL" id="OEH83972.1"/>
    </source>
</evidence>
<dbReference type="AlphaFoldDB" id="A0A1E5L1G2"/>
<sequence length="86" mass="9651">MQLASSAERQLTSSLEQAKKLVASSSDYGQTWTGEAKDSYLMYLSIVTQYHEELAKSLKLYKKAVKNLQTDCTTFDSSEMSEIKSV</sequence>
<name>A0A1E5L1G2_9ENTE</name>